<evidence type="ECO:0000313" key="10">
    <source>
        <dbReference type="EMBL" id="KAK9712935.1"/>
    </source>
</evidence>
<dbReference type="EMBL" id="JASJQH010007189">
    <property type="protein sequence ID" value="KAK9712935.1"/>
    <property type="molecule type" value="Genomic_DNA"/>
</dbReference>
<dbReference type="SUPFAM" id="SSF53597">
    <property type="entry name" value="Dihydrofolate reductase-like"/>
    <property type="match status" value="1"/>
</dbReference>
<comment type="caution">
    <text evidence="10">The sequence shown here is derived from an EMBL/GenBank/DDBJ whole genome shotgun (WGS) entry which is preliminary data.</text>
</comment>
<dbReference type="InterPro" id="IPR002734">
    <property type="entry name" value="RibDG_C"/>
</dbReference>
<dbReference type="EC" id="1.1.1.302" evidence="3"/>
<dbReference type="Pfam" id="PF01872">
    <property type="entry name" value="RibD_C"/>
    <property type="match status" value="1"/>
</dbReference>
<comment type="catalytic activity">
    <reaction evidence="7">
        <text>2,5-diamino-6-(1-D-ribitylamino)pyrimidin-4(3H)-one 5'-phosphate + NAD(+) = 2,5-diamino-6-(1-D-ribosylamino)pyrimidin-4(3H)-one 5'-phosphate + NADH + H(+)</text>
        <dbReference type="Rhea" id="RHEA:27274"/>
        <dbReference type="ChEBI" id="CHEBI:15378"/>
        <dbReference type="ChEBI" id="CHEBI:57540"/>
        <dbReference type="ChEBI" id="CHEBI:57945"/>
        <dbReference type="ChEBI" id="CHEBI:58890"/>
        <dbReference type="ChEBI" id="CHEBI:59545"/>
        <dbReference type="EC" id="1.1.1.302"/>
    </reaction>
</comment>
<organism evidence="10 11">
    <name type="scientific">Basidiobolus ranarum</name>
    <dbReference type="NCBI Taxonomy" id="34480"/>
    <lineage>
        <taxon>Eukaryota</taxon>
        <taxon>Fungi</taxon>
        <taxon>Fungi incertae sedis</taxon>
        <taxon>Zoopagomycota</taxon>
        <taxon>Entomophthoromycotina</taxon>
        <taxon>Basidiobolomycetes</taxon>
        <taxon>Basidiobolales</taxon>
        <taxon>Basidiobolaceae</taxon>
        <taxon>Basidiobolus</taxon>
    </lineage>
</organism>
<proteinExistence type="inferred from homology"/>
<evidence type="ECO:0000256" key="4">
    <source>
        <dbReference type="ARBA" id="ARBA00015035"/>
    </source>
</evidence>
<name>A0ABR2W118_9FUNG</name>
<comment type="similarity">
    <text evidence="2">Belongs to the HTP reductase family.</text>
</comment>
<accession>A0ABR2W118</accession>
<reference evidence="10 11" key="1">
    <citation type="submission" date="2023-04" db="EMBL/GenBank/DDBJ databases">
        <title>Genome of Basidiobolus ranarum AG-B5.</title>
        <authorList>
            <person name="Stajich J.E."/>
            <person name="Carter-House D."/>
            <person name="Gryganskyi A."/>
        </authorList>
    </citation>
    <scope>NUCLEOTIDE SEQUENCE [LARGE SCALE GENOMIC DNA]</scope>
    <source>
        <strain evidence="10 11">AG-B5</strain>
    </source>
</reference>
<evidence type="ECO:0000256" key="1">
    <source>
        <dbReference type="ARBA" id="ARBA00003555"/>
    </source>
</evidence>
<feature type="domain" description="Bacterial bifunctional deaminase-reductase C-terminal" evidence="9">
    <location>
        <begin position="126"/>
        <end position="232"/>
    </location>
</feature>
<dbReference type="InterPro" id="IPR024072">
    <property type="entry name" value="DHFR-like_dom_sf"/>
</dbReference>
<evidence type="ECO:0000256" key="2">
    <source>
        <dbReference type="ARBA" id="ARBA00009723"/>
    </source>
</evidence>
<keyword evidence="11" id="KW-1185">Reference proteome</keyword>
<evidence type="ECO:0000256" key="7">
    <source>
        <dbReference type="ARBA" id="ARBA00047550"/>
    </source>
</evidence>
<evidence type="ECO:0000256" key="3">
    <source>
        <dbReference type="ARBA" id="ARBA00012851"/>
    </source>
</evidence>
<dbReference type="Proteomes" id="UP001479436">
    <property type="component" value="Unassembled WGS sequence"/>
</dbReference>
<sequence>MSVKISPKLGEFSKTLVPLPEVVEFLNLKLVKVPEDRPYTWSISCSTLDNVISFHEPGATGPEEIGLKHTNTVGNEADFRLLNGCWMFADASLITGQSLRMEEDCMCVPRIPEYLEYRITVLGKPQLPYQIILSYSGDLPKNHLIFQREDVQKIIFTSRLGIFRLSELTLLWKNILIIETPETSDDCLDLNWIFSHLRSHWNIEHLDVSAGGQVISQLIVSKLLDEIRVNFAGHIASLNNTIGIPRPRLFPIDYPMNMANNPHVKYLGVRMIGDQYLFLRGSIEYRH</sequence>
<evidence type="ECO:0000256" key="6">
    <source>
        <dbReference type="ARBA" id="ARBA00031630"/>
    </source>
</evidence>
<evidence type="ECO:0000313" key="11">
    <source>
        <dbReference type="Proteomes" id="UP001479436"/>
    </source>
</evidence>
<evidence type="ECO:0000256" key="5">
    <source>
        <dbReference type="ARBA" id="ARBA00030073"/>
    </source>
</evidence>
<evidence type="ECO:0000256" key="8">
    <source>
        <dbReference type="ARBA" id="ARBA00049020"/>
    </source>
</evidence>
<protein>
    <recommendedName>
        <fullName evidence="4">2,5-diamino-6-ribosylamino-4(3H)-pyrimidinone 5'-phosphate reductase</fullName>
        <ecNumber evidence="3">1.1.1.302</ecNumber>
    </recommendedName>
    <alternativeName>
        <fullName evidence="6">2,5-diamino-6-(5-phospho-D-ribosylamino)pyrimidin-4(3H)-one reductase</fullName>
    </alternativeName>
    <alternativeName>
        <fullName evidence="5">2,5-diamino-6-ribitylamino-4(3H)-pyrimidinone 5'-phosphate synthase</fullName>
    </alternativeName>
</protein>
<gene>
    <name evidence="10" type="ORF">K7432_006800</name>
</gene>
<evidence type="ECO:0000259" key="9">
    <source>
        <dbReference type="Pfam" id="PF01872"/>
    </source>
</evidence>
<comment type="function">
    <text evidence="1">Catalyzes an early step in riboflavin biosynthesis, the NADPH-dependent reduction of the ribose side chain of 2,5-diamino-6-ribosylamino-4(3H)-pyrimidinone 5'-phosphate, yielding 2,5-diamino-6-ribitylamino-4(3H)-pyrimidinone 5'-phosphate.</text>
</comment>
<comment type="catalytic activity">
    <reaction evidence="8">
        <text>2,5-diamino-6-(1-D-ribitylamino)pyrimidin-4(3H)-one 5'-phosphate + NADP(+) = 2,5-diamino-6-(1-D-ribosylamino)pyrimidin-4(3H)-one 5'-phosphate + NADPH + H(+)</text>
        <dbReference type="Rhea" id="RHEA:27278"/>
        <dbReference type="ChEBI" id="CHEBI:15378"/>
        <dbReference type="ChEBI" id="CHEBI:57783"/>
        <dbReference type="ChEBI" id="CHEBI:58349"/>
        <dbReference type="ChEBI" id="CHEBI:58890"/>
        <dbReference type="ChEBI" id="CHEBI:59545"/>
        <dbReference type="EC" id="1.1.1.302"/>
    </reaction>
</comment>
<dbReference type="Gene3D" id="3.40.430.10">
    <property type="entry name" value="Dihydrofolate Reductase, subunit A"/>
    <property type="match status" value="1"/>
</dbReference>